<reference evidence="10" key="1">
    <citation type="journal article" date="2019" name="Int. J. Syst. Evol. Microbiol.">
        <title>The Global Catalogue of Microorganisms (GCM) 10K type strain sequencing project: providing services to taxonomists for standard genome sequencing and annotation.</title>
        <authorList>
            <consortium name="The Broad Institute Genomics Platform"/>
            <consortium name="The Broad Institute Genome Sequencing Center for Infectious Disease"/>
            <person name="Wu L."/>
            <person name="Ma J."/>
        </authorList>
    </citation>
    <scope>NUCLEOTIDE SEQUENCE [LARGE SCALE GENOMIC DNA]</scope>
    <source>
        <strain evidence="10">CGMCC 1.10131</strain>
    </source>
</reference>
<dbReference type="PANTHER" id="PTHR36699">
    <property type="entry name" value="LD-TRANSPEPTIDASE"/>
    <property type="match status" value="1"/>
</dbReference>
<evidence type="ECO:0000256" key="4">
    <source>
        <dbReference type="ARBA" id="ARBA00022960"/>
    </source>
</evidence>
<keyword evidence="5 7" id="KW-0573">Peptidoglycan synthesis</keyword>
<gene>
    <name evidence="9" type="ORF">GCM10007414_08740</name>
</gene>
<dbReference type="Pfam" id="PF03734">
    <property type="entry name" value="YkuD"/>
    <property type="match status" value="1"/>
</dbReference>
<dbReference type="InterPro" id="IPR005490">
    <property type="entry name" value="LD_TPept_cat_dom"/>
</dbReference>
<dbReference type="CDD" id="cd16913">
    <property type="entry name" value="YkuD_like"/>
    <property type="match status" value="1"/>
</dbReference>
<keyword evidence="4 7" id="KW-0133">Cell shape</keyword>
<dbReference type="PROSITE" id="PS52029">
    <property type="entry name" value="LD_TPASE"/>
    <property type="match status" value="1"/>
</dbReference>
<sequence length="235" mass="26762">MRFQPLFYIVLVSVFSVSVGASNWPETKLIGQDKRSVKQVIKTYHNDSLKRLLPLFVAAKVDYPPQQITLLASKRSRRLELWADSGEGYKYIHTYWIRHASGEAGPKLREGDHQVPEGIYQIEALNPNSRFHLSMKLNYPNSFDLAMARQDQRSQPGSNIFIHGKASSVGCLAIGDQNIEDLFVLVERIGPGNSQVIIAPHDPRLLPLFPVPAHLPEWTAQLYKQIQQQFDQFKQ</sequence>
<comment type="similarity">
    <text evidence="2">Belongs to the YkuD family.</text>
</comment>
<evidence type="ECO:0000256" key="5">
    <source>
        <dbReference type="ARBA" id="ARBA00022984"/>
    </source>
</evidence>
<dbReference type="EMBL" id="BMDY01000004">
    <property type="protein sequence ID" value="GGA98027.1"/>
    <property type="molecule type" value="Genomic_DNA"/>
</dbReference>
<dbReference type="SUPFAM" id="SSF141523">
    <property type="entry name" value="L,D-transpeptidase catalytic domain-like"/>
    <property type="match status" value="1"/>
</dbReference>
<keyword evidence="9" id="KW-0449">Lipoprotein</keyword>
<evidence type="ECO:0000259" key="8">
    <source>
        <dbReference type="PROSITE" id="PS52029"/>
    </source>
</evidence>
<keyword evidence="3" id="KW-0808">Transferase</keyword>
<name>A0ABQ1HYT4_9ALTE</name>
<proteinExistence type="inferred from homology"/>
<evidence type="ECO:0000256" key="3">
    <source>
        <dbReference type="ARBA" id="ARBA00022679"/>
    </source>
</evidence>
<evidence type="ECO:0000256" key="7">
    <source>
        <dbReference type="PROSITE-ProRule" id="PRU01373"/>
    </source>
</evidence>
<feature type="active site" description="Nucleophile" evidence="7">
    <location>
        <position position="171"/>
    </location>
</feature>
<accession>A0ABQ1HYT4</accession>
<evidence type="ECO:0000256" key="2">
    <source>
        <dbReference type="ARBA" id="ARBA00005992"/>
    </source>
</evidence>
<feature type="domain" description="L,D-TPase catalytic" evidence="8">
    <location>
        <begin position="68"/>
        <end position="199"/>
    </location>
</feature>
<evidence type="ECO:0000313" key="10">
    <source>
        <dbReference type="Proteomes" id="UP000651977"/>
    </source>
</evidence>
<keyword evidence="10" id="KW-1185">Reference proteome</keyword>
<evidence type="ECO:0000256" key="1">
    <source>
        <dbReference type="ARBA" id="ARBA00004752"/>
    </source>
</evidence>
<dbReference type="Proteomes" id="UP000651977">
    <property type="component" value="Unassembled WGS sequence"/>
</dbReference>
<organism evidence="9 10">
    <name type="scientific">Agarivorans gilvus</name>
    <dbReference type="NCBI Taxonomy" id="680279"/>
    <lineage>
        <taxon>Bacteria</taxon>
        <taxon>Pseudomonadati</taxon>
        <taxon>Pseudomonadota</taxon>
        <taxon>Gammaproteobacteria</taxon>
        <taxon>Alteromonadales</taxon>
        <taxon>Alteromonadaceae</taxon>
        <taxon>Agarivorans</taxon>
    </lineage>
</organism>
<dbReference type="InterPro" id="IPR038063">
    <property type="entry name" value="Transpep_catalytic_dom"/>
</dbReference>
<keyword evidence="6 7" id="KW-0961">Cell wall biogenesis/degradation</keyword>
<evidence type="ECO:0000256" key="6">
    <source>
        <dbReference type="ARBA" id="ARBA00023316"/>
    </source>
</evidence>
<comment type="pathway">
    <text evidence="1 7">Cell wall biogenesis; peptidoglycan biosynthesis.</text>
</comment>
<protein>
    <submittedName>
        <fullName evidence="9">Lipoprotein</fullName>
    </submittedName>
</protein>
<comment type="caution">
    <text evidence="9">The sequence shown here is derived from an EMBL/GenBank/DDBJ whole genome shotgun (WGS) entry which is preliminary data.</text>
</comment>
<feature type="active site" description="Proton donor/acceptor" evidence="7">
    <location>
        <position position="163"/>
    </location>
</feature>
<evidence type="ECO:0000313" key="9">
    <source>
        <dbReference type="EMBL" id="GGA98027.1"/>
    </source>
</evidence>
<dbReference type="PANTHER" id="PTHR36699:SF1">
    <property type="entry name" value="L,D-TRANSPEPTIDASE YAFK-RELATED"/>
    <property type="match status" value="1"/>
</dbReference>